<comment type="similarity">
    <text evidence="1 2">Belongs to the small heat shock protein (HSP20) family.</text>
</comment>
<gene>
    <name evidence="4" type="ORF">K8I29_10235</name>
</gene>
<reference evidence="4" key="1">
    <citation type="journal article" date="2021" name="bioRxiv">
        <title>Unraveling nitrogen, sulfur and carbon metabolic pathways and microbial community transcriptional responses to substrate deprivation and toxicity stresses in a bioreactor mimicking anoxic brackish coastal sediment conditions.</title>
        <authorList>
            <person name="Martins P.D."/>
            <person name="Echeveste M.J."/>
            <person name="Arshad A."/>
            <person name="Kurth J."/>
            <person name="Ouboter H."/>
            <person name="Jetten M.S.M."/>
            <person name="Welte C.U."/>
        </authorList>
    </citation>
    <scope>NUCLEOTIDE SEQUENCE</scope>
    <source>
        <strain evidence="4">MAG_39</strain>
    </source>
</reference>
<comment type="caution">
    <text evidence="4">The sequence shown here is derived from an EMBL/GenBank/DDBJ whole genome shotgun (WGS) entry which is preliminary data.</text>
</comment>
<proteinExistence type="inferred from homology"/>
<dbReference type="SUPFAM" id="SSF49764">
    <property type="entry name" value="HSP20-like chaperones"/>
    <property type="match status" value="1"/>
</dbReference>
<dbReference type="InterPro" id="IPR008978">
    <property type="entry name" value="HSP20-like_chaperone"/>
</dbReference>
<dbReference type="EMBL" id="JAIOIV010000079">
    <property type="protein sequence ID" value="MBZ0156568.1"/>
    <property type="molecule type" value="Genomic_DNA"/>
</dbReference>
<dbReference type="Gene3D" id="2.60.40.790">
    <property type="match status" value="1"/>
</dbReference>
<evidence type="ECO:0000256" key="1">
    <source>
        <dbReference type="PROSITE-ProRule" id="PRU00285"/>
    </source>
</evidence>
<reference evidence="4" key="2">
    <citation type="submission" date="2021-08" db="EMBL/GenBank/DDBJ databases">
        <authorList>
            <person name="Dalcin Martins P."/>
        </authorList>
    </citation>
    <scope>NUCLEOTIDE SEQUENCE</scope>
    <source>
        <strain evidence="4">MAG_39</strain>
    </source>
</reference>
<feature type="domain" description="SHSP" evidence="3">
    <location>
        <begin position="32"/>
        <end position="144"/>
    </location>
</feature>
<protein>
    <submittedName>
        <fullName evidence="4">Hsp20/alpha crystallin family protein</fullName>
    </submittedName>
</protein>
<dbReference type="CDD" id="cd06464">
    <property type="entry name" value="ACD_sHsps-like"/>
    <property type="match status" value="1"/>
</dbReference>
<name>A0A953J582_9BACT</name>
<dbReference type="Pfam" id="PF00011">
    <property type="entry name" value="HSP20"/>
    <property type="match status" value="1"/>
</dbReference>
<evidence type="ECO:0000256" key="2">
    <source>
        <dbReference type="RuleBase" id="RU003616"/>
    </source>
</evidence>
<dbReference type="Proteomes" id="UP000705867">
    <property type="component" value="Unassembled WGS sequence"/>
</dbReference>
<organism evidence="4 5">
    <name type="scientific">Candidatus Nitrobium versatile</name>
    <dbReference type="NCBI Taxonomy" id="2884831"/>
    <lineage>
        <taxon>Bacteria</taxon>
        <taxon>Pseudomonadati</taxon>
        <taxon>Nitrospirota</taxon>
        <taxon>Nitrospiria</taxon>
        <taxon>Nitrospirales</taxon>
        <taxon>Nitrospiraceae</taxon>
        <taxon>Candidatus Nitrobium</taxon>
    </lineage>
</organism>
<dbReference type="AlphaFoldDB" id="A0A953J582"/>
<dbReference type="InterPro" id="IPR031107">
    <property type="entry name" value="Small_HSP"/>
</dbReference>
<dbReference type="PANTHER" id="PTHR11527">
    <property type="entry name" value="HEAT-SHOCK PROTEIN 20 FAMILY MEMBER"/>
    <property type="match status" value="1"/>
</dbReference>
<dbReference type="InterPro" id="IPR002068">
    <property type="entry name" value="A-crystallin/Hsp20_dom"/>
</dbReference>
<sequence length="144" mass="16392">MLWSDFERFGRMPDPWREFERINRGFSRVAASTSTADFPAVDVWMGTDNAVVTTEIPGIDPREIEISVVGKSVTLRGARKPEELKEGEVYHRRERWSGQFSKTFELPFAIDADKVGAKYVKGVLYVALPRAEADKPRRISVKSE</sequence>
<evidence type="ECO:0000313" key="4">
    <source>
        <dbReference type="EMBL" id="MBZ0156568.1"/>
    </source>
</evidence>
<accession>A0A953J582</accession>
<dbReference type="PROSITE" id="PS01031">
    <property type="entry name" value="SHSP"/>
    <property type="match status" value="1"/>
</dbReference>
<evidence type="ECO:0000313" key="5">
    <source>
        <dbReference type="Proteomes" id="UP000705867"/>
    </source>
</evidence>
<evidence type="ECO:0000259" key="3">
    <source>
        <dbReference type="PROSITE" id="PS01031"/>
    </source>
</evidence>